<dbReference type="AlphaFoldDB" id="A0A921V2Q1"/>
<organism evidence="1 2">
    <name type="scientific">Sorghum bicolor</name>
    <name type="common">Sorghum</name>
    <name type="synonym">Sorghum vulgare</name>
    <dbReference type="NCBI Taxonomy" id="4558"/>
    <lineage>
        <taxon>Eukaryota</taxon>
        <taxon>Viridiplantae</taxon>
        <taxon>Streptophyta</taxon>
        <taxon>Embryophyta</taxon>
        <taxon>Tracheophyta</taxon>
        <taxon>Spermatophyta</taxon>
        <taxon>Magnoliopsida</taxon>
        <taxon>Liliopsida</taxon>
        <taxon>Poales</taxon>
        <taxon>Poaceae</taxon>
        <taxon>PACMAD clade</taxon>
        <taxon>Panicoideae</taxon>
        <taxon>Andropogonodae</taxon>
        <taxon>Andropogoneae</taxon>
        <taxon>Sorghinae</taxon>
        <taxon>Sorghum</taxon>
    </lineage>
</organism>
<reference evidence="1" key="2">
    <citation type="submission" date="2020-10" db="EMBL/GenBank/DDBJ databases">
        <authorList>
            <person name="Cooper E.A."/>
            <person name="Brenton Z.W."/>
            <person name="Flinn B.S."/>
            <person name="Jenkins J."/>
            <person name="Shu S."/>
            <person name="Flowers D."/>
            <person name="Luo F."/>
            <person name="Wang Y."/>
            <person name="Xia P."/>
            <person name="Barry K."/>
            <person name="Daum C."/>
            <person name="Lipzen A."/>
            <person name="Yoshinaga Y."/>
            <person name="Schmutz J."/>
            <person name="Saski C."/>
            <person name="Vermerris W."/>
            <person name="Kresovich S."/>
        </authorList>
    </citation>
    <scope>NUCLEOTIDE SEQUENCE</scope>
</reference>
<sequence>MFPFVFIHYDILCRTLTSLFQKAFHYDILCRTLATLFQKAFGLDKSSMFRETRCYQGSCYHTQAERCSISIFCSRQNSYCNPRGALFWQQCSAS</sequence>
<evidence type="ECO:0000313" key="1">
    <source>
        <dbReference type="EMBL" id="KAG0552715.1"/>
    </source>
</evidence>
<proteinExistence type="predicted"/>
<dbReference type="Proteomes" id="UP000807115">
    <property type="component" value="Chromosome 1"/>
</dbReference>
<protein>
    <submittedName>
        <fullName evidence="1">Uncharacterized protein</fullName>
    </submittedName>
</protein>
<reference evidence="1" key="1">
    <citation type="journal article" date="2019" name="BMC Genomics">
        <title>A new reference genome for Sorghum bicolor reveals high levels of sequence similarity between sweet and grain genotypes: implications for the genetics of sugar metabolism.</title>
        <authorList>
            <person name="Cooper E.A."/>
            <person name="Brenton Z.W."/>
            <person name="Flinn B.S."/>
            <person name="Jenkins J."/>
            <person name="Shu S."/>
            <person name="Flowers D."/>
            <person name="Luo F."/>
            <person name="Wang Y."/>
            <person name="Xia P."/>
            <person name="Barry K."/>
            <person name="Daum C."/>
            <person name="Lipzen A."/>
            <person name="Yoshinaga Y."/>
            <person name="Schmutz J."/>
            <person name="Saski C."/>
            <person name="Vermerris W."/>
            <person name="Kresovich S."/>
        </authorList>
    </citation>
    <scope>NUCLEOTIDE SEQUENCE</scope>
</reference>
<gene>
    <name evidence="1" type="ORF">BDA96_01G531400</name>
</gene>
<comment type="caution">
    <text evidence="1">The sequence shown here is derived from an EMBL/GenBank/DDBJ whole genome shotgun (WGS) entry which is preliminary data.</text>
</comment>
<evidence type="ECO:0000313" key="2">
    <source>
        <dbReference type="Proteomes" id="UP000807115"/>
    </source>
</evidence>
<accession>A0A921V2Q1</accession>
<dbReference type="EMBL" id="CM027680">
    <property type="protein sequence ID" value="KAG0552715.1"/>
    <property type="molecule type" value="Genomic_DNA"/>
</dbReference>
<name>A0A921V2Q1_SORBI</name>